<dbReference type="Proteomes" id="UP001238540">
    <property type="component" value="Unassembled WGS sequence"/>
</dbReference>
<dbReference type="InterPro" id="IPR016181">
    <property type="entry name" value="Acyl_CoA_acyltransferase"/>
</dbReference>
<feature type="domain" description="N-acetyltransferase" evidence="1">
    <location>
        <begin position="7"/>
        <end position="150"/>
    </location>
</feature>
<organism evidence="2 3">
    <name type="scientific">Vibrio ostreicida</name>
    <dbReference type="NCBI Taxonomy" id="526588"/>
    <lineage>
        <taxon>Bacteria</taxon>
        <taxon>Pseudomonadati</taxon>
        <taxon>Pseudomonadota</taxon>
        <taxon>Gammaproteobacteria</taxon>
        <taxon>Vibrionales</taxon>
        <taxon>Vibrionaceae</taxon>
        <taxon>Vibrio</taxon>
    </lineage>
</organism>
<gene>
    <name evidence="2" type="ORF">QWZ16_04010</name>
</gene>
<dbReference type="PROSITE" id="PS51186">
    <property type="entry name" value="GNAT"/>
    <property type="match status" value="1"/>
</dbReference>
<protein>
    <submittedName>
        <fullName evidence="2">GNAT family N-acetyltransferase</fullName>
    </submittedName>
</protein>
<keyword evidence="3" id="KW-1185">Reference proteome</keyword>
<name>A0ABT8BQ98_9VIBR</name>
<evidence type="ECO:0000313" key="3">
    <source>
        <dbReference type="Proteomes" id="UP001238540"/>
    </source>
</evidence>
<proteinExistence type="predicted"/>
<reference evidence="3" key="1">
    <citation type="journal article" date="2019" name="Int. J. Syst. Evol. Microbiol.">
        <title>The Global Catalogue of Microorganisms (GCM) 10K type strain sequencing project: providing services to taxonomists for standard genome sequencing and annotation.</title>
        <authorList>
            <consortium name="The Broad Institute Genomics Platform"/>
            <consortium name="The Broad Institute Genome Sequencing Center for Infectious Disease"/>
            <person name="Wu L."/>
            <person name="Ma J."/>
        </authorList>
    </citation>
    <scope>NUCLEOTIDE SEQUENCE [LARGE SCALE GENOMIC DNA]</scope>
    <source>
        <strain evidence="3">CECT 7398</strain>
    </source>
</reference>
<dbReference type="RefSeq" id="WP_170883546.1">
    <property type="nucleotide sequence ID" value="NZ_JABEYA020000011.1"/>
</dbReference>
<accession>A0ABT8BQ98</accession>
<comment type="caution">
    <text evidence="2">The sequence shown here is derived from an EMBL/GenBank/DDBJ whole genome shotgun (WGS) entry which is preliminary data.</text>
</comment>
<dbReference type="SUPFAM" id="SSF55729">
    <property type="entry name" value="Acyl-CoA N-acyltransferases (Nat)"/>
    <property type="match status" value="1"/>
</dbReference>
<dbReference type="CDD" id="cd04301">
    <property type="entry name" value="NAT_SF"/>
    <property type="match status" value="1"/>
</dbReference>
<evidence type="ECO:0000259" key="1">
    <source>
        <dbReference type="PROSITE" id="PS51186"/>
    </source>
</evidence>
<evidence type="ECO:0000313" key="2">
    <source>
        <dbReference type="EMBL" id="MDN3608908.1"/>
    </source>
</evidence>
<sequence>MLSWQLLPFKDLSPTQLYQLLKLRVDVFVVEQSCPYPELDDKDPLPEVYHLLGYKDNELIACARLLPPGVSYPSASIGRVATKQEHRGDGLGHQLLTQALTRCEQLWPDIDIEIGAQQHLAAFYQHHGFQPTSAMYLEDNIPHIDMILKR</sequence>
<dbReference type="InterPro" id="IPR000182">
    <property type="entry name" value="GNAT_dom"/>
</dbReference>
<dbReference type="EMBL" id="JAUFQC010000001">
    <property type="protein sequence ID" value="MDN3608908.1"/>
    <property type="molecule type" value="Genomic_DNA"/>
</dbReference>
<dbReference type="Pfam" id="PF13673">
    <property type="entry name" value="Acetyltransf_10"/>
    <property type="match status" value="1"/>
</dbReference>
<dbReference type="Gene3D" id="3.40.630.30">
    <property type="match status" value="1"/>
</dbReference>